<dbReference type="AlphaFoldDB" id="A0A844APP6"/>
<protein>
    <submittedName>
        <fullName evidence="5">NAD-dependent epimerase/dehydratase family protein</fullName>
    </submittedName>
</protein>
<evidence type="ECO:0000256" key="3">
    <source>
        <dbReference type="SAM" id="Phobius"/>
    </source>
</evidence>
<dbReference type="SUPFAM" id="SSF51735">
    <property type="entry name" value="NAD(P)-binding Rossmann-fold domains"/>
    <property type="match status" value="1"/>
</dbReference>
<dbReference type="EMBL" id="WISZ01000237">
    <property type="protein sequence ID" value="MQX12615.1"/>
    <property type="molecule type" value="Genomic_DNA"/>
</dbReference>
<feature type="transmembrane region" description="Helical" evidence="3">
    <location>
        <begin position="127"/>
        <end position="147"/>
    </location>
</feature>
<feature type="transmembrane region" description="Helical" evidence="3">
    <location>
        <begin position="58"/>
        <end position="81"/>
    </location>
</feature>
<name>A0A844APP6_RHIFR</name>
<dbReference type="Proteomes" id="UP000466694">
    <property type="component" value="Unassembled WGS sequence"/>
</dbReference>
<evidence type="ECO:0000256" key="2">
    <source>
        <dbReference type="SAM" id="MobiDB-lite"/>
    </source>
</evidence>
<evidence type="ECO:0000256" key="1">
    <source>
        <dbReference type="ARBA" id="ARBA00007430"/>
    </source>
</evidence>
<comment type="caution">
    <text evidence="5">The sequence shown here is derived from an EMBL/GenBank/DDBJ whole genome shotgun (WGS) entry which is preliminary data.</text>
</comment>
<feature type="compositionally biased region" description="Basic and acidic residues" evidence="2">
    <location>
        <begin position="731"/>
        <end position="740"/>
    </location>
</feature>
<sequence>MQRFYNAAKAVRDSFLMLPRGEAARSSAKVLLAVCGAALDIGFRRLRGAVFSVQNYPALYVADLGSAGIALAMALLLRYGFAELSTRPETASVLLWSGAQYIAICAIIFPLSGLYSRNWKYGSISDLLIILRAVLVTSLLLISLLFFSTRLTDMPRTVVPMQSLLLIAFLAAARLSFRAEEIPLARPVFKNGRHKGAGDDHQVPLLLVGAGDAAELYLRALARDSNATHVPVACLDKDADQLGMSLRGVPIAGRVEDFERVVAELEQINKRPRHVVFTEAPANFGETASDELLRSADRLGIAVSRLSQLTELKLAKGDNPYELRSIELTDLLERPQAALDREAIARLVRGRRVLITGAGGSIGSELTAQVAACEPAEIVLVDNSEYNLYAIDMTLTETFPKVSRWSYLCSVRRNQRVEEIFDRHRPELVFHAAALKHVPMVQMNPREGVLTNVIGTMNVANAAKKYGTLAMVQVSTDKVVNSTSVMGATKRLAELYCQALDLHGLETAKGPRFMTVRFGNVLGSSGSLIPLFKRQLARGGPLTVTDPCMTRFFMTIREAVELTLQASAYGFEKQLGQGEIFVLDMGEPVKIVDIARRMIRLAGFTPDQDIEIKIIGCRPGEKLYEELFDESDKRTTSPVPGVLGAVPEPIPLPTLRNAFARLQRDAERGNDSAVISVMRELLPRYEHDADNTEPPAMKKKRGLLQPKSRSKTGAPRRQIYQKSARSGLRNLPKERPRRDSVAGLIEKWEARFA</sequence>
<keyword evidence="3" id="KW-0812">Transmembrane</keyword>
<evidence type="ECO:0000313" key="5">
    <source>
        <dbReference type="EMBL" id="MQX12615.1"/>
    </source>
</evidence>
<evidence type="ECO:0000259" key="4">
    <source>
        <dbReference type="Pfam" id="PF02719"/>
    </source>
</evidence>
<feature type="transmembrane region" description="Helical" evidence="3">
    <location>
        <begin position="93"/>
        <end position="115"/>
    </location>
</feature>
<evidence type="ECO:0000313" key="6">
    <source>
        <dbReference type="Proteomes" id="UP000466694"/>
    </source>
</evidence>
<reference evidence="5 6" key="1">
    <citation type="journal article" date="2013" name="Genome Biol.">
        <title>Comparative genomics of the core and accessory genomes of 48 Sinorhizobium strains comprising five genospecies.</title>
        <authorList>
            <person name="Sugawara M."/>
            <person name="Epstein B."/>
            <person name="Badgley B.D."/>
            <person name="Unno T."/>
            <person name="Xu L."/>
            <person name="Reese J."/>
            <person name="Gyaneshwar P."/>
            <person name="Denny R."/>
            <person name="Mudge J."/>
            <person name="Bharti A.K."/>
            <person name="Farmer A.D."/>
            <person name="May G.D."/>
            <person name="Woodward J.E."/>
            <person name="Medigue C."/>
            <person name="Vallenet D."/>
            <person name="Lajus A."/>
            <person name="Rouy Z."/>
            <person name="Martinez-Vaz B."/>
            <person name="Tiffin P."/>
            <person name="Young N.D."/>
            <person name="Sadowsky M.J."/>
        </authorList>
    </citation>
    <scope>NUCLEOTIDE SEQUENCE [LARGE SCALE GENOMIC DNA]</scope>
    <source>
        <strain evidence="5 6">USDA205</strain>
    </source>
</reference>
<dbReference type="InterPro" id="IPR036291">
    <property type="entry name" value="NAD(P)-bd_dom_sf"/>
</dbReference>
<proteinExistence type="inferred from homology"/>
<comment type="similarity">
    <text evidence="1">Belongs to the polysaccharide synthase family.</text>
</comment>
<dbReference type="PANTHER" id="PTHR43318:SF1">
    <property type="entry name" value="POLYSACCHARIDE BIOSYNTHESIS PROTEIN EPSC-RELATED"/>
    <property type="match status" value="1"/>
</dbReference>
<dbReference type="InterPro" id="IPR051203">
    <property type="entry name" value="Polysaccharide_Synthase-Rel"/>
</dbReference>
<organism evidence="5 6">
    <name type="scientific">Rhizobium fredii</name>
    <name type="common">Sinorhizobium fredii</name>
    <dbReference type="NCBI Taxonomy" id="380"/>
    <lineage>
        <taxon>Bacteria</taxon>
        <taxon>Pseudomonadati</taxon>
        <taxon>Pseudomonadota</taxon>
        <taxon>Alphaproteobacteria</taxon>
        <taxon>Hyphomicrobiales</taxon>
        <taxon>Rhizobiaceae</taxon>
        <taxon>Sinorhizobium/Ensifer group</taxon>
        <taxon>Sinorhizobium</taxon>
    </lineage>
</organism>
<keyword evidence="3" id="KW-0472">Membrane</keyword>
<accession>A0A844APP6</accession>
<feature type="domain" description="Polysaccharide biosynthesis protein CapD-like" evidence="4">
    <location>
        <begin position="353"/>
        <end position="640"/>
    </location>
</feature>
<feature type="region of interest" description="Disordered" evidence="2">
    <location>
        <begin position="686"/>
        <end position="740"/>
    </location>
</feature>
<dbReference type="InterPro" id="IPR003869">
    <property type="entry name" value="Polysac_CapD-like"/>
</dbReference>
<dbReference type="Pfam" id="PF02719">
    <property type="entry name" value="Polysacc_synt_2"/>
    <property type="match status" value="1"/>
</dbReference>
<dbReference type="CDD" id="cd05237">
    <property type="entry name" value="UDP_invert_4-6DH_SDR_e"/>
    <property type="match status" value="1"/>
</dbReference>
<gene>
    <name evidence="5" type="ORF">GHK48_31520</name>
</gene>
<keyword evidence="3" id="KW-1133">Transmembrane helix</keyword>
<dbReference type="PANTHER" id="PTHR43318">
    <property type="entry name" value="UDP-N-ACETYLGLUCOSAMINE 4,6-DEHYDRATASE"/>
    <property type="match status" value="1"/>
</dbReference>
<dbReference type="Gene3D" id="3.40.50.720">
    <property type="entry name" value="NAD(P)-binding Rossmann-like Domain"/>
    <property type="match status" value="2"/>
</dbReference>